<dbReference type="GO" id="GO:0003700">
    <property type="term" value="F:DNA-binding transcription factor activity"/>
    <property type="evidence" value="ECO:0007669"/>
    <property type="project" value="InterPro"/>
</dbReference>
<dbReference type="PROSITE" id="PS50931">
    <property type="entry name" value="HTH_LYSR"/>
    <property type="match status" value="1"/>
</dbReference>
<comment type="similarity">
    <text evidence="1">Belongs to the LysR transcriptional regulatory family.</text>
</comment>
<evidence type="ECO:0000256" key="2">
    <source>
        <dbReference type="ARBA" id="ARBA00023015"/>
    </source>
</evidence>
<dbReference type="STRING" id="1122198.SAMN02745729_11396"/>
<organism evidence="6 7">
    <name type="scientific">Marinobacterium iners DSM 11526</name>
    <dbReference type="NCBI Taxonomy" id="1122198"/>
    <lineage>
        <taxon>Bacteria</taxon>
        <taxon>Pseudomonadati</taxon>
        <taxon>Pseudomonadota</taxon>
        <taxon>Gammaproteobacteria</taxon>
        <taxon>Oceanospirillales</taxon>
        <taxon>Oceanospirillaceae</taxon>
        <taxon>Marinobacterium</taxon>
    </lineage>
</organism>
<dbReference type="RefSeq" id="WP_091827336.1">
    <property type="nucleotide sequence ID" value="NZ_FNRJ01000013.1"/>
</dbReference>
<keyword evidence="3 6" id="KW-0238">DNA-binding</keyword>
<keyword evidence="2" id="KW-0805">Transcription regulation</keyword>
<evidence type="ECO:0000256" key="4">
    <source>
        <dbReference type="ARBA" id="ARBA00023163"/>
    </source>
</evidence>
<dbReference type="GO" id="GO:0000976">
    <property type="term" value="F:transcription cis-regulatory region binding"/>
    <property type="evidence" value="ECO:0007669"/>
    <property type="project" value="TreeGrafter"/>
</dbReference>
<gene>
    <name evidence="6" type="ORF">SAMN02745729_11396</name>
</gene>
<feature type="domain" description="HTH lysR-type" evidence="5">
    <location>
        <begin position="1"/>
        <end position="58"/>
    </location>
</feature>
<dbReference type="SUPFAM" id="SSF53850">
    <property type="entry name" value="Periplasmic binding protein-like II"/>
    <property type="match status" value="1"/>
</dbReference>
<dbReference type="Pfam" id="PF00126">
    <property type="entry name" value="HTH_1"/>
    <property type="match status" value="1"/>
</dbReference>
<dbReference type="PANTHER" id="PTHR30126">
    <property type="entry name" value="HTH-TYPE TRANSCRIPTIONAL REGULATOR"/>
    <property type="match status" value="1"/>
</dbReference>
<protein>
    <submittedName>
        <fullName evidence="6">DNA-binding transcriptional regulator, LysR family</fullName>
    </submittedName>
</protein>
<evidence type="ECO:0000256" key="1">
    <source>
        <dbReference type="ARBA" id="ARBA00009437"/>
    </source>
</evidence>
<dbReference type="InterPro" id="IPR000847">
    <property type="entry name" value="LysR_HTH_N"/>
</dbReference>
<evidence type="ECO:0000256" key="3">
    <source>
        <dbReference type="ARBA" id="ARBA00023125"/>
    </source>
</evidence>
<dbReference type="OrthoDB" id="9786526at2"/>
<keyword evidence="7" id="KW-1185">Reference proteome</keyword>
<name>A0A1H4G2C8_9GAMM</name>
<dbReference type="PRINTS" id="PR00039">
    <property type="entry name" value="HTHLYSR"/>
</dbReference>
<accession>A0A1H4G2C8</accession>
<dbReference type="InterPro" id="IPR005119">
    <property type="entry name" value="LysR_subst-bd"/>
</dbReference>
<dbReference type="SUPFAM" id="SSF46785">
    <property type="entry name" value="Winged helix' DNA-binding domain"/>
    <property type="match status" value="1"/>
</dbReference>
<dbReference type="InterPro" id="IPR036388">
    <property type="entry name" value="WH-like_DNA-bd_sf"/>
</dbReference>
<evidence type="ECO:0000259" key="5">
    <source>
        <dbReference type="PROSITE" id="PS50931"/>
    </source>
</evidence>
<dbReference type="Proteomes" id="UP000242469">
    <property type="component" value="Unassembled WGS sequence"/>
</dbReference>
<dbReference type="Pfam" id="PF03466">
    <property type="entry name" value="LysR_substrate"/>
    <property type="match status" value="1"/>
</dbReference>
<sequence length="307" mass="34512">MNPNLLQQLAIVVKQGSISRACEQLYITQPTLTRSIKQLEMKVGAPLLIRTRYGVEPTEIGARLAQIGERILAESEHGKEVIRQWHSGYHHEFVIGIDPLLEFAAVSRLTSELLRENRFVFHLRTASAAAQIEMLQEGKLDFLISHAHLSVAQSALQREILFRDRTGIFAGKLSKLIGRQLPVSREEMAQHRWMIAGASAGFLDTQRALTEPQAARMALTGSIRSLLHLLNTTDLLVRLPARLTLMTGEVAPEQMIKVEGQPGPRRDLALWSRAEQEGRPEMLRVQELLSRLITELDHDTPCYGLDL</sequence>
<dbReference type="EMBL" id="FNRJ01000013">
    <property type="protein sequence ID" value="SEB02882.1"/>
    <property type="molecule type" value="Genomic_DNA"/>
</dbReference>
<keyword evidence="4" id="KW-0804">Transcription</keyword>
<reference evidence="7" key="1">
    <citation type="submission" date="2016-10" db="EMBL/GenBank/DDBJ databases">
        <authorList>
            <person name="Varghese N."/>
            <person name="Submissions S."/>
        </authorList>
    </citation>
    <scope>NUCLEOTIDE SEQUENCE [LARGE SCALE GENOMIC DNA]</scope>
    <source>
        <strain evidence="7">DSM 11526</strain>
    </source>
</reference>
<dbReference type="Gene3D" id="3.40.190.10">
    <property type="entry name" value="Periplasmic binding protein-like II"/>
    <property type="match status" value="2"/>
</dbReference>
<evidence type="ECO:0000313" key="6">
    <source>
        <dbReference type="EMBL" id="SEB02882.1"/>
    </source>
</evidence>
<dbReference type="PANTHER" id="PTHR30126:SF40">
    <property type="entry name" value="HTH-TYPE TRANSCRIPTIONAL REGULATOR GLTR"/>
    <property type="match status" value="1"/>
</dbReference>
<dbReference type="Gene3D" id="1.10.10.10">
    <property type="entry name" value="Winged helix-like DNA-binding domain superfamily/Winged helix DNA-binding domain"/>
    <property type="match status" value="1"/>
</dbReference>
<proteinExistence type="inferred from homology"/>
<dbReference type="InterPro" id="IPR036390">
    <property type="entry name" value="WH_DNA-bd_sf"/>
</dbReference>
<dbReference type="AlphaFoldDB" id="A0A1H4G2C8"/>
<evidence type="ECO:0000313" key="7">
    <source>
        <dbReference type="Proteomes" id="UP000242469"/>
    </source>
</evidence>